<comment type="function">
    <text evidence="14">Joins adenosylcobinamide-GDP and alpha-ribazole to generate adenosylcobalamin (Ado-cobalamin). Also synthesizes adenosylcobalamin 5'-phosphate from adenosylcobinamide-GDP and alpha-ribazole 5'-phosphate.</text>
</comment>
<keyword evidence="11" id="KW-0460">Magnesium</keyword>
<dbReference type="PANTHER" id="PTHR34148">
    <property type="entry name" value="ADENOSYLCOBINAMIDE-GDP RIBAZOLETRANSFERASE"/>
    <property type="match status" value="1"/>
</dbReference>
<feature type="non-terminal residue" evidence="20">
    <location>
        <position position="1"/>
    </location>
</feature>
<evidence type="ECO:0000256" key="3">
    <source>
        <dbReference type="ARBA" id="ARBA00004663"/>
    </source>
</evidence>
<evidence type="ECO:0000256" key="14">
    <source>
        <dbReference type="ARBA" id="ARBA00025228"/>
    </source>
</evidence>
<evidence type="ECO:0000256" key="15">
    <source>
        <dbReference type="ARBA" id="ARBA00032605"/>
    </source>
</evidence>
<sequence length="177" mass="19620">ITGAFHLDGFADTVDGLCGGKNKEQILRIMKDSFMGAKGAIALILLLLLKFTLLVGLTNDYKNYALLFAPLAGRWSMVAGIHLSSYARKEGLAKAFFSHKTGKEIFWATLITFCLGLILFRIEFFYIIGIALAINLLLIIYFKKRIGGLTGDNLGALNEIIEVITLFSLYCLSLFRI</sequence>
<feature type="transmembrane region" description="Helical" evidence="19">
    <location>
        <begin position="154"/>
        <end position="175"/>
    </location>
</feature>
<dbReference type="GO" id="GO:0009236">
    <property type="term" value="P:cobalamin biosynthetic process"/>
    <property type="evidence" value="ECO:0007669"/>
    <property type="project" value="UniProtKB-UniPathway"/>
</dbReference>
<keyword evidence="7" id="KW-1003">Cell membrane</keyword>
<keyword evidence="12 19" id="KW-1133">Transmembrane helix</keyword>
<organism evidence="20">
    <name type="scientific">marine sediment metagenome</name>
    <dbReference type="NCBI Taxonomy" id="412755"/>
    <lineage>
        <taxon>unclassified sequences</taxon>
        <taxon>metagenomes</taxon>
        <taxon>ecological metagenomes</taxon>
    </lineage>
</organism>
<dbReference type="PANTHER" id="PTHR34148:SF1">
    <property type="entry name" value="ADENOSYLCOBINAMIDE-GDP RIBAZOLETRANSFERASE"/>
    <property type="match status" value="1"/>
</dbReference>
<feature type="transmembrane region" description="Helical" evidence="19">
    <location>
        <begin position="126"/>
        <end position="142"/>
    </location>
</feature>
<dbReference type="UniPathway" id="UPA00148">
    <property type="reaction ID" value="UER00238"/>
</dbReference>
<feature type="transmembrane region" description="Helical" evidence="19">
    <location>
        <begin position="64"/>
        <end position="83"/>
    </location>
</feature>
<keyword evidence="8" id="KW-0169">Cobalamin biosynthesis</keyword>
<evidence type="ECO:0000256" key="9">
    <source>
        <dbReference type="ARBA" id="ARBA00022679"/>
    </source>
</evidence>
<evidence type="ECO:0000256" key="2">
    <source>
        <dbReference type="ARBA" id="ARBA00004651"/>
    </source>
</evidence>
<comment type="similarity">
    <text evidence="4">Belongs to the CobS family.</text>
</comment>
<name>X1JMI2_9ZZZZ</name>
<dbReference type="Pfam" id="PF02654">
    <property type="entry name" value="CobS"/>
    <property type="match status" value="1"/>
</dbReference>
<dbReference type="GO" id="GO:0051073">
    <property type="term" value="F:adenosylcobinamide-GDP ribazoletransferase activity"/>
    <property type="evidence" value="ECO:0007669"/>
    <property type="project" value="UniProtKB-EC"/>
</dbReference>
<gene>
    <name evidence="20" type="ORF">S03H2_47339</name>
</gene>
<evidence type="ECO:0000256" key="8">
    <source>
        <dbReference type="ARBA" id="ARBA00022573"/>
    </source>
</evidence>
<comment type="catalytic activity">
    <reaction evidence="17">
        <text>alpha-ribazole + adenosylcob(III)inamide-GDP = adenosylcob(III)alamin + GMP + H(+)</text>
        <dbReference type="Rhea" id="RHEA:16049"/>
        <dbReference type="ChEBI" id="CHEBI:10329"/>
        <dbReference type="ChEBI" id="CHEBI:15378"/>
        <dbReference type="ChEBI" id="CHEBI:18408"/>
        <dbReference type="ChEBI" id="CHEBI:58115"/>
        <dbReference type="ChEBI" id="CHEBI:60487"/>
        <dbReference type="EC" id="2.7.8.26"/>
    </reaction>
</comment>
<evidence type="ECO:0000256" key="13">
    <source>
        <dbReference type="ARBA" id="ARBA00023136"/>
    </source>
</evidence>
<proteinExistence type="inferred from homology"/>
<comment type="subcellular location">
    <subcellularLocation>
        <location evidence="2">Cell membrane</location>
        <topology evidence="2">Multi-pass membrane protein</topology>
    </subcellularLocation>
</comment>
<evidence type="ECO:0000256" key="10">
    <source>
        <dbReference type="ARBA" id="ARBA00022692"/>
    </source>
</evidence>
<dbReference type="InterPro" id="IPR003805">
    <property type="entry name" value="CobS"/>
</dbReference>
<reference evidence="20" key="1">
    <citation type="journal article" date="2014" name="Front. Microbiol.">
        <title>High frequency of phylogenetically diverse reductive dehalogenase-homologous genes in deep subseafloor sedimentary metagenomes.</title>
        <authorList>
            <person name="Kawai M."/>
            <person name="Futagami T."/>
            <person name="Toyoda A."/>
            <person name="Takaki Y."/>
            <person name="Nishi S."/>
            <person name="Hori S."/>
            <person name="Arai W."/>
            <person name="Tsubouchi T."/>
            <person name="Morono Y."/>
            <person name="Uchiyama I."/>
            <person name="Ito T."/>
            <person name="Fujiyama A."/>
            <person name="Inagaki F."/>
            <person name="Takami H."/>
        </authorList>
    </citation>
    <scope>NUCLEOTIDE SEQUENCE</scope>
    <source>
        <strain evidence="20">Expedition CK06-06</strain>
    </source>
</reference>
<evidence type="ECO:0000313" key="20">
    <source>
        <dbReference type="EMBL" id="GAH70968.1"/>
    </source>
</evidence>
<evidence type="ECO:0000256" key="19">
    <source>
        <dbReference type="SAM" id="Phobius"/>
    </source>
</evidence>
<accession>X1JMI2</accession>
<evidence type="ECO:0000256" key="11">
    <source>
        <dbReference type="ARBA" id="ARBA00022842"/>
    </source>
</evidence>
<feature type="transmembrane region" description="Helical" evidence="19">
    <location>
        <begin position="104"/>
        <end position="120"/>
    </location>
</feature>
<dbReference type="GO" id="GO:0005886">
    <property type="term" value="C:plasma membrane"/>
    <property type="evidence" value="ECO:0007669"/>
    <property type="project" value="UniProtKB-SubCell"/>
</dbReference>
<keyword evidence="13 19" id="KW-0472">Membrane</keyword>
<evidence type="ECO:0000256" key="16">
    <source>
        <dbReference type="ARBA" id="ARBA00032853"/>
    </source>
</evidence>
<keyword evidence="9" id="KW-0808">Transferase</keyword>
<feature type="transmembrane region" description="Helical" evidence="19">
    <location>
        <begin position="40"/>
        <end position="58"/>
    </location>
</feature>
<evidence type="ECO:0000256" key="7">
    <source>
        <dbReference type="ARBA" id="ARBA00022475"/>
    </source>
</evidence>
<protein>
    <recommendedName>
        <fullName evidence="6">Adenosylcobinamide-GDP ribazoletransferase</fullName>
        <ecNumber evidence="5">2.7.8.26</ecNumber>
    </recommendedName>
    <alternativeName>
        <fullName evidence="16">Cobalamin synthase</fullName>
    </alternativeName>
    <alternativeName>
        <fullName evidence="15">Cobalamin-5'-phosphate synthase</fullName>
    </alternativeName>
</protein>
<evidence type="ECO:0000256" key="12">
    <source>
        <dbReference type="ARBA" id="ARBA00022989"/>
    </source>
</evidence>
<comment type="cofactor">
    <cofactor evidence="1">
        <name>Mg(2+)</name>
        <dbReference type="ChEBI" id="CHEBI:18420"/>
    </cofactor>
</comment>
<comment type="catalytic activity">
    <reaction evidence="18">
        <text>alpha-ribazole 5'-phosphate + adenosylcob(III)inamide-GDP = adenosylcob(III)alamin 5'-phosphate + GMP + H(+)</text>
        <dbReference type="Rhea" id="RHEA:23560"/>
        <dbReference type="ChEBI" id="CHEBI:15378"/>
        <dbReference type="ChEBI" id="CHEBI:57918"/>
        <dbReference type="ChEBI" id="CHEBI:58115"/>
        <dbReference type="ChEBI" id="CHEBI:60487"/>
        <dbReference type="ChEBI" id="CHEBI:60493"/>
        <dbReference type="EC" id="2.7.8.26"/>
    </reaction>
</comment>
<evidence type="ECO:0000256" key="5">
    <source>
        <dbReference type="ARBA" id="ARBA00013200"/>
    </source>
</evidence>
<keyword evidence="10 19" id="KW-0812">Transmembrane</keyword>
<evidence type="ECO:0000256" key="17">
    <source>
        <dbReference type="ARBA" id="ARBA00048623"/>
    </source>
</evidence>
<dbReference type="HAMAP" id="MF_00719">
    <property type="entry name" value="CobS"/>
    <property type="match status" value="1"/>
</dbReference>
<comment type="pathway">
    <text evidence="3">Cofactor biosynthesis; adenosylcobalamin biosynthesis; adenosylcobalamin from cob(II)yrinate a,c-diamide: step 7/7.</text>
</comment>
<evidence type="ECO:0000256" key="1">
    <source>
        <dbReference type="ARBA" id="ARBA00001946"/>
    </source>
</evidence>
<evidence type="ECO:0000256" key="4">
    <source>
        <dbReference type="ARBA" id="ARBA00010561"/>
    </source>
</evidence>
<dbReference type="GO" id="GO:0008818">
    <property type="term" value="F:cobalamin 5'-phosphate synthase activity"/>
    <property type="evidence" value="ECO:0007669"/>
    <property type="project" value="InterPro"/>
</dbReference>
<dbReference type="AlphaFoldDB" id="X1JMI2"/>
<evidence type="ECO:0000256" key="18">
    <source>
        <dbReference type="ARBA" id="ARBA00049504"/>
    </source>
</evidence>
<dbReference type="EC" id="2.7.8.26" evidence="5"/>
<dbReference type="EMBL" id="BARU01029786">
    <property type="protein sequence ID" value="GAH70968.1"/>
    <property type="molecule type" value="Genomic_DNA"/>
</dbReference>
<comment type="caution">
    <text evidence="20">The sequence shown here is derived from an EMBL/GenBank/DDBJ whole genome shotgun (WGS) entry which is preliminary data.</text>
</comment>
<evidence type="ECO:0000256" key="6">
    <source>
        <dbReference type="ARBA" id="ARBA00015850"/>
    </source>
</evidence>